<name>A0A975T240_9ACTN</name>
<sequence>MPPLRRSVSALLGLSLVGAALVATGPVEQSDTRPVSQSRPTNAGKVFRWGNAQWADDFIGPVKGMWAQNRPGQVNNQHGMLTINGSAGGGDVVAMVAGHARQYGRWETRVRAEQYTRSHTPYHVVAELVPVGDHRCGARSIVLSDYALGSDRARMAIRNLPNAEFTASKRLNLRPGPFHTYAVEVTPSHVSWFVDTRVVMTERRGEALSGGVVRVPLPARRPAGRPDEPGTDADGLAALLLAGPAQREVDRRPGRHPRDLPPRLLTRRLWRREARRPGASGGRRAADPATLAAGGPLTRRLWRREGR</sequence>
<dbReference type="RefSeq" id="WP_216941314.1">
    <property type="nucleotide sequence ID" value="NZ_CP077062.1"/>
</dbReference>
<reference evidence="3" key="1">
    <citation type="submission" date="2021-06" db="EMBL/GenBank/DDBJ databases">
        <title>Complete genome sequence of Nocardioides sp. G188.</title>
        <authorList>
            <person name="Im W.-T."/>
        </authorList>
    </citation>
    <scope>NUCLEOTIDE SEQUENCE</scope>
    <source>
        <strain evidence="3">G188</strain>
    </source>
</reference>
<dbReference type="Proteomes" id="UP000683575">
    <property type="component" value="Chromosome"/>
</dbReference>
<evidence type="ECO:0000256" key="1">
    <source>
        <dbReference type="SAM" id="MobiDB-lite"/>
    </source>
</evidence>
<accession>A0A975T240</accession>
<dbReference type="EMBL" id="CP077062">
    <property type="protein sequence ID" value="QWZ09468.1"/>
    <property type="molecule type" value="Genomic_DNA"/>
</dbReference>
<organism evidence="3 4">
    <name type="scientific">Nocardioides panacis</name>
    <dbReference type="NCBI Taxonomy" id="2849501"/>
    <lineage>
        <taxon>Bacteria</taxon>
        <taxon>Bacillati</taxon>
        <taxon>Actinomycetota</taxon>
        <taxon>Actinomycetes</taxon>
        <taxon>Propionibacteriales</taxon>
        <taxon>Nocardioidaceae</taxon>
        <taxon>Nocardioides</taxon>
    </lineage>
</organism>
<protein>
    <recommendedName>
        <fullName evidence="5">Glycosyl hydrolase family protein</fullName>
    </recommendedName>
</protein>
<evidence type="ECO:0008006" key="5">
    <source>
        <dbReference type="Google" id="ProtNLM"/>
    </source>
</evidence>
<gene>
    <name evidence="3" type="ORF">KRR39_06810</name>
</gene>
<keyword evidence="2" id="KW-0732">Signal</keyword>
<evidence type="ECO:0000313" key="4">
    <source>
        <dbReference type="Proteomes" id="UP000683575"/>
    </source>
</evidence>
<keyword evidence="4" id="KW-1185">Reference proteome</keyword>
<evidence type="ECO:0000313" key="3">
    <source>
        <dbReference type="EMBL" id="QWZ09468.1"/>
    </source>
</evidence>
<feature type="chain" id="PRO_5039192605" description="Glycosyl hydrolase family protein" evidence="2">
    <location>
        <begin position="23"/>
        <end position="307"/>
    </location>
</feature>
<feature type="compositionally biased region" description="Basic and acidic residues" evidence="1">
    <location>
        <begin position="247"/>
        <end position="261"/>
    </location>
</feature>
<dbReference type="KEGG" id="nps:KRR39_06810"/>
<feature type="signal peptide" evidence="2">
    <location>
        <begin position="1"/>
        <end position="22"/>
    </location>
</feature>
<dbReference type="AlphaFoldDB" id="A0A975T240"/>
<feature type="region of interest" description="Disordered" evidence="1">
    <location>
        <begin position="244"/>
        <end position="307"/>
    </location>
</feature>
<proteinExistence type="predicted"/>
<evidence type="ECO:0000256" key="2">
    <source>
        <dbReference type="SAM" id="SignalP"/>
    </source>
</evidence>